<proteinExistence type="predicted"/>
<organism evidence="4 5">
    <name type="scientific">Winogradskyella psychrotolerans RS-3</name>
    <dbReference type="NCBI Taxonomy" id="641526"/>
    <lineage>
        <taxon>Bacteria</taxon>
        <taxon>Pseudomonadati</taxon>
        <taxon>Bacteroidota</taxon>
        <taxon>Flavobacteriia</taxon>
        <taxon>Flavobacteriales</taxon>
        <taxon>Flavobacteriaceae</taxon>
        <taxon>Winogradskyella</taxon>
    </lineage>
</organism>
<dbReference type="SUPFAM" id="SSF75217">
    <property type="entry name" value="alpha/beta knot"/>
    <property type="match status" value="1"/>
</dbReference>
<evidence type="ECO:0000256" key="1">
    <source>
        <dbReference type="ARBA" id="ARBA00022603"/>
    </source>
</evidence>
<feature type="domain" description="tRNA/rRNA methyltransferase SpoU type" evidence="3">
    <location>
        <begin position="1"/>
        <end position="91"/>
    </location>
</feature>
<dbReference type="GO" id="GO:0006396">
    <property type="term" value="P:RNA processing"/>
    <property type="evidence" value="ECO:0007669"/>
    <property type="project" value="InterPro"/>
</dbReference>
<evidence type="ECO:0000313" key="4">
    <source>
        <dbReference type="EMBL" id="EPR74737.1"/>
    </source>
</evidence>
<keyword evidence="1 4" id="KW-0489">Methyltransferase</keyword>
<dbReference type="Gene3D" id="3.40.1280.10">
    <property type="match status" value="1"/>
</dbReference>
<protein>
    <submittedName>
        <fullName evidence="4">RNA methyltransferase, TrmH family</fullName>
    </submittedName>
</protein>
<dbReference type="InterPro" id="IPR004441">
    <property type="entry name" value="rRNA_MeTrfase_TrmH"/>
</dbReference>
<comment type="caution">
    <text evidence="4">The sequence shown here is derived from an EMBL/GenBank/DDBJ whole genome shotgun (WGS) entry which is preliminary data.</text>
</comment>
<evidence type="ECO:0000313" key="5">
    <source>
        <dbReference type="Proteomes" id="UP000014962"/>
    </source>
</evidence>
<dbReference type="Proteomes" id="UP000014962">
    <property type="component" value="Unassembled WGS sequence"/>
</dbReference>
<dbReference type="GO" id="GO:0008173">
    <property type="term" value="F:RNA methyltransferase activity"/>
    <property type="evidence" value="ECO:0007669"/>
    <property type="project" value="InterPro"/>
</dbReference>
<keyword evidence="2 4" id="KW-0808">Transferase</keyword>
<dbReference type="eggNOG" id="COG0566">
    <property type="taxonomic scope" value="Bacteria"/>
</dbReference>
<dbReference type="PANTHER" id="PTHR46429:SF2">
    <property type="entry name" value="TRNA_RRNA METHYLTRANSFERASE"/>
    <property type="match status" value="1"/>
</dbReference>
<sequence length="101" mass="11149">MGSLTRVNVQYVDLEGYLESCKTEVFGTLLAGENIYTTTLPNEGIIILGNEANGISEAIKEKVNRKVTIPQFGTIKETESLNVANATAILLSEFRRRTIEK</sequence>
<dbReference type="GO" id="GO:0003723">
    <property type="term" value="F:RNA binding"/>
    <property type="evidence" value="ECO:0007669"/>
    <property type="project" value="InterPro"/>
</dbReference>
<name>S7VZ95_9FLAO</name>
<dbReference type="GO" id="GO:0032259">
    <property type="term" value="P:methylation"/>
    <property type="evidence" value="ECO:0007669"/>
    <property type="project" value="UniProtKB-KW"/>
</dbReference>
<dbReference type="Pfam" id="PF00588">
    <property type="entry name" value="SpoU_methylase"/>
    <property type="match status" value="1"/>
</dbReference>
<dbReference type="AlphaFoldDB" id="S7VZ95"/>
<gene>
    <name evidence="4" type="ORF">ADIWIN_0101</name>
</gene>
<dbReference type="PANTHER" id="PTHR46429">
    <property type="entry name" value="23S RRNA (GUANOSINE-2'-O-)-METHYLTRANSFERASE RLMB"/>
    <property type="match status" value="1"/>
</dbReference>
<dbReference type="InterPro" id="IPR001537">
    <property type="entry name" value="SpoU_MeTrfase"/>
</dbReference>
<keyword evidence="5" id="KW-1185">Reference proteome</keyword>
<evidence type="ECO:0000256" key="2">
    <source>
        <dbReference type="ARBA" id="ARBA00022679"/>
    </source>
</evidence>
<accession>S7VZ95</accession>
<dbReference type="STRING" id="641526.ADIWIN_0101"/>
<dbReference type="InterPro" id="IPR029026">
    <property type="entry name" value="tRNA_m1G_MTases_N"/>
</dbReference>
<dbReference type="EMBL" id="ATMR01000007">
    <property type="protein sequence ID" value="EPR74737.1"/>
    <property type="molecule type" value="Genomic_DNA"/>
</dbReference>
<evidence type="ECO:0000259" key="3">
    <source>
        <dbReference type="Pfam" id="PF00588"/>
    </source>
</evidence>
<reference evidence="4 5" key="1">
    <citation type="journal article" date="2013" name="Genome Announc.">
        <title>Draft Genome Sequence of Winogradskyella psychrotolerans RS-3T, Isolated from the Marine Transect of Kongsfjorden, Ny-Alesund, Svalbard, Arctic Ocean.</title>
        <authorList>
            <person name="Kumar Pinnaka A."/>
            <person name="Ara S."/>
            <person name="Singh A."/>
            <person name="Shivaji S."/>
        </authorList>
    </citation>
    <scope>NUCLEOTIDE SEQUENCE [LARGE SCALE GENOMIC DNA]</scope>
    <source>
        <strain evidence="4 5">RS-3</strain>
    </source>
</reference>
<dbReference type="InterPro" id="IPR029028">
    <property type="entry name" value="Alpha/beta_knot_MTases"/>
</dbReference>
<dbReference type="GO" id="GO:0005829">
    <property type="term" value="C:cytosol"/>
    <property type="evidence" value="ECO:0007669"/>
    <property type="project" value="TreeGrafter"/>
</dbReference>